<dbReference type="OrthoDB" id="6581954at2759"/>
<dbReference type="GO" id="GO:0015179">
    <property type="term" value="F:L-amino acid transmembrane transporter activity"/>
    <property type="evidence" value="ECO:0007669"/>
    <property type="project" value="TreeGrafter"/>
</dbReference>
<dbReference type="PROSITE" id="PS00754">
    <property type="entry name" value="NA_NEUROTRAN_SYMP_2"/>
    <property type="match status" value="1"/>
</dbReference>
<dbReference type="InterPro" id="IPR037272">
    <property type="entry name" value="SNS_sf"/>
</dbReference>
<protein>
    <recommendedName>
        <fullName evidence="15">Transporter</fullName>
    </recommendedName>
</protein>
<feature type="transmembrane region" description="Helical" evidence="16">
    <location>
        <begin position="84"/>
        <end position="106"/>
    </location>
</feature>
<keyword evidence="4 15" id="KW-0812">Transmembrane</keyword>
<dbReference type="AlphaFoldDB" id="A0A6P3XEN6"/>
<dbReference type="Proteomes" id="UP000515204">
    <property type="component" value="Unplaced"/>
</dbReference>
<comment type="function">
    <text evidence="13">Unusual broad substrate spectrum amino acid:sodium cotransporter that promotes absorption of the D isomers of essential amino acids. Neutral amino acids are the preferred substrates, especially methionine and phenylalanine.</text>
</comment>
<evidence type="ECO:0000256" key="4">
    <source>
        <dbReference type="ARBA" id="ARBA00022692"/>
    </source>
</evidence>
<evidence type="ECO:0000256" key="8">
    <source>
        <dbReference type="ARBA" id="ARBA00023053"/>
    </source>
</evidence>
<evidence type="ECO:0000256" key="11">
    <source>
        <dbReference type="ARBA" id="ARBA00023180"/>
    </source>
</evidence>
<evidence type="ECO:0000313" key="18">
    <source>
        <dbReference type="RefSeq" id="XP_014476329.1"/>
    </source>
</evidence>
<keyword evidence="3 15" id="KW-0813">Transport</keyword>
<organism evidence="17 18">
    <name type="scientific">Dinoponera quadriceps</name>
    <name type="common">South American ant</name>
    <dbReference type="NCBI Taxonomy" id="609295"/>
    <lineage>
        <taxon>Eukaryota</taxon>
        <taxon>Metazoa</taxon>
        <taxon>Ecdysozoa</taxon>
        <taxon>Arthropoda</taxon>
        <taxon>Hexapoda</taxon>
        <taxon>Insecta</taxon>
        <taxon>Pterygota</taxon>
        <taxon>Neoptera</taxon>
        <taxon>Endopterygota</taxon>
        <taxon>Hymenoptera</taxon>
        <taxon>Apocrita</taxon>
        <taxon>Aculeata</taxon>
        <taxon>Formicoidea</taxon>
        <taxon>Formicidae</taxon>
        <taxon>Ponerinae</taxon>
        <taxon>Ponerini</taxon>
        <taxon>Dinoponera</taxon>
    </lineage>
</organism>
<feature type="transmembrane region" description="Helical" evidence="16">
    <location>
        <begin position="383"/>
        <end position="411"/>
    </location>
</feature>
<evidence type="ECO:0000256" key="9">
    <source>
        <dbReference type="ARBA" id="ARBA00023065"/>
    </source>
</evidence>
<keyword evidence="6" id="KW-0029">Amino-acid transport</keyword>
<feature type="transmembrane region" description="Helical" evidence="16">
    <location>
        <begin position="452"/>
        <end position="474"/>
    </location>
</feature>
<comment type="subcellular location">
    <subcellularLocation>
        <location evidence="1">Membrane</location>
        <topology evidence="1">Multi-pass membrane protein</topology>
    </subcellularLocation>
</comment>
<dbReference type="GO" id="GO:0089718">
    <property type="term" value="P:amino acid import across plasma membrane"/>
    <property type="evidence" value="ECO:0007669"/>
    <property type="project" value="TreeGrafter"/>
</dbReference>
<feature type="binding site" evidence="14">
    <location>
        <position position="297"/>
    </location>
    <ligand>
        <name>Na(+)</name>
        <dbReference type="ChEBI" id="CHEBI:29101"/>
        <label>1</label>
    </ligand>
</feature>
<evidence type="ECO:0000256" key="3">
    <source>
        <dbReference type="ARBA" id="ARBA00022448"/>
    </source>
</evidence>
<comment type="similarity">
    <text evidence="2 15">Belongs to the sodium:neurotransmitter symporter (SNF) (TC 2.A.22) family.</text>
</comment>
<keyword evidence="7 16" id="KW-1133">Transmembrane helix</keyword>
<keyword evidence="11" id="KW-0325">Glycoprotein</keyword>
<dbReference type="GO" id="GO:0005283">
    <property type="term" value="F:amino acid:sodium symporter activity"/>
    <property type="evidence" value="ECO:0007669"/>
    <property type="project" value="TreeGrafter"/>
</dbReference>
<feature type="transmembrane region" description="Helical" evidence="16">
    <location>
        <begin position="53"/>
        <end position="72"/>
    </location>
</feature>
<dbReference type="SUPFAM" id="SSF161070">
    <property type="entry name" value="SNF-like"/>
    <property type="match status" value="1"/>
</dbReference>
<evidence type="ECO:0000256" key="7">
    <source>
        <dbReference type="ARBA" id="ARBA00022989"/>
    </source>
</evidence>
<evidence type="ECO:0000256" key="2">
    <source>
        <dbReference type="ARBA" id="ARBA00006459"/>
    </source>
</evidence>
<dbReference type="KEGG" id="dqu:106745331"/>
<feature type="transmembrane region" description="Helical" evidence="16">
    <location>
        <begin position="323"/>
        <end position="344"/>
    </location>
</feature>
<evidence type="ECO:0000256" key="10">
    <source>
        <dbReference type="ARBA" id="ARBA00023136"/>
    </source>
</evidence>
<dbReference type="RefSeq" id="XP_014476329.1">
    <property type="nucleotide sequence ID" value="XM_014620843.1"/>
</dbReference>
<name>A0A6P3XEN6_DINQU</name>
<dbReference type="NCBIfam" id="NF037979">
    <property type="entry name" value="Na_transp"/>
    <property type="match status" value="1"/>
</dbReference>
<dbReference type="PROSITE" id="PS00610">
    <property type="entry name" value="NA_NEUROTRAN_SYMP_1"/>
    <property type="match status" value="1"/>
</dbReference>
<feature type="transmembrane region" description="Helical" evidence="16">
    <location>
        <begin position="243"/>
        <end position="266"/>
    </location>
</feature>
<dbReference type="Pfam" id="PF00209">
    <property type="entry name" value="SNF"/>
    <property type="match status" value="1"/>
</dbReference>
<proteinExistence type="inferred from homology"/>
<feature type="binding site" evidence="14">
    <location>
        <position position="395"/>
    </location>
    <ligand>
        <name>Na(+)</name>
        <dbReference type="ChEBI" id="CHEBI:29101"/>
        <label>1</label>
    </ligand>
</feature>
<dbReference type="GO" id="GO:0046872">
    <property type="term" value="F:metal ion binding"/>
    <property type="evidence" value="ECO:0007669"/>
    <property type="project" value="UniProtKB-KW"/>
</dbReference>
<evidence type="ECO:0000256" key="16">
    <source>
        <dbReference type="SAM" id="Phobius"/>
    </source>
</evidence>
<feature type="transmembrane region" description="Helical" evidence="16">
    <location>
        <begin position="494"/>
        <end position="516"/>
    </location>
</feature>
<evidence type="ECO:0000256" key="1">
    <source>
        <dbReference type="ARBA" id="ARBA00004141"/>
    </source>
</evidence>
<keyword evidence="10 16" id="KW-0472">Membrane</keyword>
<dbReference type="PANTHER" id="PTHR11616">
    <property type="entry name" value="SODIUM/CHLORIDE DEPENDENT TRANSPORTER"/>
    <property type="match status" value="1"/>
</dbReference>
<feature type="transmembrane region" description="Helical" evidence="16">
    <location>
        <begin position="213"/>
        <end position="231"/>
    </location>
</feature>
<reference evidence="18" key="1">
    <citation type="submission" date="2025-08" db="UniProtKB">
        <authorList>
            <consortium name="RefSeq"/>
        </authorList>
    </citation>
    <scope>IDENTIFICATION</scope>
</reference>
<evidence type="ECO:0000256" key="5">
    <source>
        <dbReference type="ARBA" id="ARBA00022847"/>
    </source>
</evidence>
<dbReference type="GO" id="GO:0005886">
    <property type="term" value="C:plasma membrane"/>
    <property type="evidence" value="ECO:0007669"/>
    <property type="project" value="TreeGrafter"/>
</dbReference>
<feature type="transmembrane region" description="Helical" evidence="16">
    <location>
        <begin position="423"/>
        <end position="446"/>
    </location>
</feature>
<dbReference type="GeneID" id="106745331"/>
<dbReference type="PANTHER" id="PTHR11616:SF321">
    <property type="entry name" value="SODIUM-DEPENDENT NUTRIENT AMINO ACID TRANSPORTER 1-RELATED"/>
    <property type="match status" value="1"/>
</dbReference>
<feature type="binding site" evidence="14">
    <location>
        <position position="64"/>
    </location>
    <ligand>
        <name>Na(+)</name>
        <dbReference type="ChEBI" id="CHEBI:29101"/>
        <label>1</label>
    </ligand>
</feature>
<keyword evidence="8 14" id="KW-0915">Sodium</keyword>
<evidence type="ECO:0000256" key="14">
    <source>
        <dbReference type="PIRSR" id="PIRSR600175-1"/>
    </source>
</evidence>
<keyword evidence="12" id="KW-0739">Sodium transport</keyword>
<keyword evidence="9" id="KW-0406">Ion transport</keyword>
<keyword evidence="5 15" id="KW-0769">Symport</keyword>
<dbReference type="InterPro" id="IPR000175">
    <property type="entry name" value="Na/ntran_symport"/>
</dbReference>
<evidence type="ECO:0000256" key="6">
    <source>
        <dbReference type="ARBA" id="ARBA00022970"/>
    </source>
</evidence>
<feature type="transmembrane region" description="Helical" evidence="16">
    <location>
        <begin position="127"/>
        <end position="155"/>
    </location>
</feature>
<evidence type="ECO:0000256" key="15">
    <source>
        <dbReference type="RuleBase" id="RU003732"/>
    </source>
</evidence>
<dbReference type="CDD" id="cd10324">
    <property type="entry name" value="SLC6sbd"/>
    <property type="match status" value="1"/>
</dbReference>
<gene>
    <name evidence="18" type="primary">LOC106745331</name>
</gene>
<feature type="transmembrane region" description="Helical" evidence="16">
    <location>
        <begin position="536"/>
        <end position="556"/>
    </location>
</feature>
<evidence type="ECO:0000256" key="13">
    <source>
        <dbReference type="ARBA" id="ARBA00037785"/>
    </source>
</evidence>
<sequence length="610" mass="67889">MGYTKNYVGGDKDERPGIFKLSVPAPGELENRVSEVIKEEEGGKKRAQWGSDLEFLMSCVAFSVGLGNVWRFPYTAYQNGGGAFIIPYIVVLIIIGKPFYYMEMILGQFTSRSCVQIWSVSPAFQGIGYGVTVSVFSVITYYCALMALTLFYMVASFQSVLPWAYCWHEWEGCFDSSTGSGASGNGSISSAEFYFRNFVLNERGIEDGLGLPSWKLVLALLVSWVFVYVVICKGVKSTGKAAYFLALFPYVVMISLLIRAVTLEGAGEGIKFLFEPQWHKILDPEVWYAAVTQSFFSLGVCFGAVTMYSSYNNFEHNVSRDCLIVTSLDLITSLIAATTIFGILGNLAHTSGNDIEQVVRGGTGLAFVSYPEALAKFDVVPQLFAVLFFLMLFVLGIGTTVAFCNVIISIIKDQFPHIKQWKIAAGLSIFAFLVGVVYCTPGGQYILNLVDYFGGTFIIVFLASFEVVAVAWVYGVDNFMDDVEFMVGHRPSLYWRFCWCYLTPLSLFTILIYFLINMTPLTYNDEYYPISAYAAGWTLLALGVIPFPLGIIVVGIRNRDKACTNIFKPSADWGPKDPKKYNEWRDFKQSKRISRACANKSKVIAALFGK</sequence>
<evidence type="ECO:0000256" key="12">
    <source>
        <dbReference type="ARBA" id="ARBA00023201"/>
    </source>
</evidence>
<keyword evidence="17" id="KW-1185">Reference proteome</keyword>
<dbReference type="PRINTS" id="PR00176">
    <property type="entry name" value="NANEUSMPORT"/>
</dbReference>
<evidence type="ECO:0000313" key="17">
    <source>
        <dbReference type="Proteomes" id="UP000515204"/>
    </source>
</evidence>
<accession>A0A6P3XEN6</accession>
<dbReference type="PROSITE" id="PS50267">
    <property type="entry name" value="NA_NEUROTRAN_SYMP_3"/>
    <property type="match status" value="1"/>
</dbReference>
<keyword evidence="14" id="KW-0479">Metal-binding</keyword>
<feature type="transmembrane region" description="Helical" evidence="16">
    <location>
        <begin position="286"/>
        <end position="311"/>
    </location>
</feature>
<feature type="binding site" evidence="14">
    <location>
        <position position="68"/>
    </location>
    <ligand>
        <name>Na(+)</name>
        <dbReference type="ChEBI" id="CHEBI:29101"/>
        <label>1</label>
    </ligand>
</feature>